<reference evidence="1" key="1">
    <citation type="journal article" date="2015" name="Nature">
        <title>Complex archaea that bridge the gap between prokaryotes and eukaryotes.</title>
        <authorList>
            <person name="Spang A."/>
            <person name="Saw J.H."/>
            <person name="Jorgensen S.L."/>
            <person name="Zaremba-Niedzwiedzka K."/>
            <person name="Martijn J."/>
            <person name="Lind A.E."/>
            <person name="van Eijk R."/>
            <person name="Schleper C."/>
            <person name="Guy L."/>
            <person name="Ettema T.J."/>
        </authorList>
    </citation>
    <scope>NUCLEOTIDE SEQUENCE</scope>
</reference>
<name>A0A0F9L3R3_9ZZZZ</name>
<dbReference type="AlphaFoldDB" id="A0A0F9L3R3"/>
<comment type="caution">
    <text evidence="1">The sequence shown here is derived from an EMBL/GenBank/DDBJ whole genome shotgun (WGS) entry which is preliminary data.</text>
</comment>
<accession>A0A0F9L3R3</accession>
<organism evidence="1">
    <name type="scientific">marine sediment metagenome</name>
    <dbReference type="NCBI Taxonomy" id="412755"/>
    <lineage>
        <taxon>unclassified sequences</taxon>
        <taxon>metagenomes</taxon>
        <taxon>ecological metagenomes</taxon>
    </lineage>
</organism>
<sequence length="57" mass="5930">MAMKLSKLMTDLAQAASELPLGEDAEVIVGTKPGGLAVLSVFVAGNGKTVWVDLEQE</sequence>
<proteinExistence type="predicted"/>
<protein>
    <submittedName>
        <fullName evidence="1">Uncharacterized protein</fullName>
    </submittedName>
</protein>
<dbReference type="EMBL" id="LAZR01013353">
    <property type="protein sequence ID" value="KKM22355.1"/>
    <property type="molecule type" value="Genomic_DNA"/>
</dbReference>
<gene>
    <name evidence="1" type="ORF">LCGC14_1626230</name>
</gene>
<evidence type="ECO:0000313" key="1">
    <source>
        <dbReference type="EMBL" id="KKM22355.1"/>
    </source>
</evidence>